<feature type="transmembrane region" description="Helical" evidence="6">
    <location>
        <begin position="368"/>
        <end position="391"/>
    </location>
</feature>
<feature type="transmembrane region" description="Helical" evidence="6">
    <location>
        <begin position="121"/>
        <end position="141"/>
    </location>
</feature>
<evidence type="ECO:0000259" key="7">
    <source>
        <dbReference type="Pfam" id="PF00324"/>
    </source>
</evidence>
<feature type="transmembrane region" description="Helical" evidence="6">
    <location>
        <begin position="465"/>
        <end position="482"/>
    </location>
</feature>
<keyword evidence="9" id="KW-1185">Reference proteome</keyword>
<evidence type="ECO:0000313" key="8">
    <source>
        <dbReference type="EMBL" id="MEM5340655.1"/>
    </source>
</evidence>
<dbReference type="InterPro" id="IPR004840">
    <property type="entry name" value="Amino_acid_permease_CS"/>
</dbReference>
<name>A0ABU9R176_9BURK</name>
<dbReference type="PIRSF" id="PIRSF006060">
    <property type="entry name" value="AA_transporter"/>
    <property type="match status" value="1"/>
</dbReference>
<feature type="transmembrane region" description="Helical" evidence="6">
    <location>
        <begin position="439"/>
        <end position="459"/>
    </location>
</feature>
<feature type="domain" description="Amino acid permease/ SLC12A" evidence="7">
    <location>
        <begin position="53"/>
        <end position="455"/>
    </location>
</feature>
<evidence type="ECO:0000313" key="9">
    <source>
        <dbReference type="Proteomes" id="UP001481677"/>
    </source>
</evidence>
<reference evidence="8 9" key="1">
    <citation type="submission" date="2024-01" db="EMBL/GenBank/DDBJ databases">
        <title>The diversity of rhizobia nodulating Mimosa spp. in eleven states of Brazil covering several biomes is determined by host plant, location, and edaphic factors.</title>
        <authorList>
            <person name="Rouws L."/>
            <person name="Barauna A."/>
            <person name="Beukes C."/>
            <person name="De Faria S.M."/>
            <person name="Gross E."/>
            <person name="Dos Reis Junior F.B."/>
            <person name="Simon M."/>
            <person name="Maluk M."/>
            <person name="Odee D.W."/>
            <person name="Kenicer G."/>
            <person name="Young J.P.W."/>
            <person name="Reis V.M."/>
            <person name="Zilli J."/>
            <person name="James E.K."/>
        </authorList>
    </citation>
    <scope>NUCLEOTIDE SEQUENCE [LARGE SCALE GENOMIC DNA]</scope>
    <source>
        <strain evidence="8 9">JPY530</strain>
    </source>
</reference>
<proteinExistence type="predicted"/>
<sequence length="492" mass="52687">MHDTPQANRRGETVVGVRTMDIGSYGMGDGSRRETRVEPARKETLAHSLKQRHVVMLSIGGSIGAGLFVGSGHAIAEAGPAAIVAYVLASLLVVLVMRMLGEMACAMPDSGSFSTYAGKAIGPWAGFMIGWMYWWFWVLVLPIEATAAANILNSWFPQIEMWKFCLAVTFLLTVANLASVKHYGELEFWFSVVKVTAIVIFIACGAAALVGLIPHVHVNAPANLFGHGGFAPNGWAPIAGAMLTTMFTFLGTEVVTIAAAESKDPAREISRAITSVVWRISLFYIGSIGVIISILPWNDPALTRIGSYQAVLQALHVPYAKLMIDSLILVAVCSCLNSGLYTASRMIFSLGARGQAPSVLTYTNRAGVPVFAVLASTLAAFAGVAANYLAPSYVFEVLLSTTGSIALLVYMVIAVSQLRMRARFLAQEKLKVRMWLHPFLGLFVVLLIIGALAVMVSGRTHRGEVVATLGLSALLACIGALQRKRRAGVSLK</sequence>
<dbReference type="Gene3D" id="1.20.1740.10">
    <property type="entry name" value="Amino acid/polyamine transporter I"/>
    <property type="match status" value="1"/>
</dbReference>
<protein>
    <submittedName>
        <fullName evidence="8">Amino acid permease</fullName>
    </submittedName>
</protein>
<evidence type="ECO:0000256" key="3">
    <source>
        <dbReference type="ARBA" id="ARBA00022692"/>
    </source>
</evidence>
<evidence type="ECO:0000256" key="6">
    <source>
        <dbReference type="SAM" id="Phobius"/>
    </source>
</evidence>
<evidence type="ECO:0000256" key="2">
    <source>
        <dbReference type="ARBA" id="ARBA00022448"/>
    </source>
</evidence>
<feature type="transmembrane region" description="Helical" evidence="6">
    <location>
        <begin position="81"/>
        <end position="100"/>
    </location>
</feature>
<comment type="caution">
    <text evidence="8">The sequence shown here is derived from an EMBL/GenBank/DDBJ whole genome shotgun (WGS) entry which is preliminary data.</text>
</comment>
<gene>
    <name evidence="8" type="ORF">V4C56_13630</name>
</gene>
<dbReference type="PANTHER" id="PTHR43495">
    <property type="entry name" value="GABA PERMEASE"/>
    <property type="match status" value="1"/>
</dbReference>
<dbReference type="PROSITE" id="PS00218">
    <property type="entry name" value="AMINO_ACID_PERMEASE_1"/>
    <property type="match status" value="1"/>
</dbReference>
<accession>A0ABU9R176</accession>
<dbReference type="Pfam" id="PF00324">
    <property type="entry name" value="AA_permease"/>
    <property type="match status" value="1"/>
</dbReference>
<feature type="transmembrane region" description="Helical" evidence="6">
    <location>
        <begin position="327"/>
        <end position="348"/>
    </location>
</feature>
<evidence type="ECO:0000256" key="5">
    <source>
        <dbReference type="ARBA" id="ARBA00023136"/>
    </source>
</evidence>
<evidence type="ECO:0000256" key="1">
    <source>
        <dbReference type="ARBA" id="ARBA00004141"/>
    </source>
</evidence>
<feature type="transmembrane region" description="Helical" evidence="6">
    <location>
        <begin position="397"/>
        <end position="418"/>
    </location>
</feature>
<keyword evidence="2" id="KW-0813">Transport</keyword>
<comment type="subcellular location">
    <subcellularLocation>
        <location evidence="1">Membrane</location>
        <topology evidence="1">Multi-pass membrane protein</topology>
    </subcellularLocation>
</comment>
<dbReference type="EMBL" id="JAZHGA010000008">
    <property type="protein sequence ID" value="MEM5340655.1"/>
    <property type="molecule type" value="Genomic_DNA"/>
</dbReference>
<feature type="transmembrane region" description="Helical" evidence="6">
    <location>
        <begin position="161"/>
        <end position="180"/>
    </location>
</feature>
<dbReference type="PANTHER" id="PTHR43495:SF5">
    <property type="entry name" value="GAMMA-AMINOBUTYRIC ACID PERMEASE"/>
    <property type="match status" value="1"/>
</dbReference>
<feature type="transmembrane region" description="Helical" evidence="6">
    <location>
        <begin position="192"/>
        <end position="214"/>
    </location>
</feature>
<feature type="transmembrane region" description="Helical" evidence="6">
    <location>
        <begin position="276"/>
        <end position="297"/>
    </location>
</feature>
<feature type="transmembrane region" description="Helical" evidence="6">
    <location>
        <begin position="234"/>
        <end position="255"/>
    </location>
</feature>
<dbReference type="InterPro" id="IPR004841">
    <property type="entry name" value="AA-permease/SLC12A_dom"/>
</dbReference>
<dbReference type="Proteomes" id="UP001481677">
    <property type="component" value="Unassembled WGS sequence"/>
</dbReference>
<keyword evidence="3 6" id="KW-0812">Transmembrane</keyword>
<keyword evidence="5 6" id="KW-0472">Membrane</keyword>
<feature type="transmembrane region" description="Helical" evidence="6">
    <location>
        <begin position="54"/>
        <end position="75"/>
    </location>
</feature>
<organism evidence="8 9">
    <name type="scientific">Paraburkholderia azotifigens</name>
    <dbReference type="NCBI Taxonomy" id="2057004"/>
    <lineage>
        <taxon>Bacteria</taxon>
        <taxon>Pseudomonadati</taxon>
        <taxon>Pseudomonadota</taxon>
        <taxon>Betaproteobacteria</taxon>
        <taxon>Burkholderiales</taxon>
        <taxon>Burkholderiaceae</taxon>
        <taxon>Paraburkholderia</taxon>
    </lineage>
</organism>
<evidence type="ECO:0000256" key="4">
    <source>
        <dbReference type="ARBA" id="ARBA00022989"/>
    </source>
</evidence>
<keyword evidence="4 6" id="KW-1133">Transmembrane helix</keyword>